<protein>
    <submittedName>
        <fullName evidence="2">Uncharacterized protein</fullName>
    </submittedName>
</protein>
<feature type="region of interest" description="Disordered" evidence="1">
    <location>
        <begin position="1"/>
        <end position="29"/>
    </location>
</feature>
<dbReference type="KEGG" id="sre:PTSG_09641"/>
<dbReference type="AlphaFoldDB" id="F2ULK4"/>
<dbReference type="GeneID" id="16070617"/>
<evidence type="ECO:0000313" key="2">
    <source>
        <dbReference type="EMBL" id="EGD78003.1"/>
    </source>
</evidence>
<gene>
    <name evidence="2" type="ORF">PTSG_09641</name>
</gene>
<keyword evidence="3" id="KW-1185">Reference proteome</keyword>
<evidence type="ECO:0000313" key="3">
    <source>
        <dbReference type="Proteomes" id="UP000007799"/>
    </source>
</evidence>
<feature type="compositionally biased region" description="Low complexity" evidence="1">
    <location>
        <begin position="1"/>
        <end position="18"/>
    </location>
</feature>
<sequence length="101" mass="11059">MRQQQQLRQQQQQQQQQQHSPQNEMTSGGAELAIPFRILDCCALVGVDIPKQLDAGGDDWLDQPISKPAVLHCFSGDVGSASDLKVSSLLANHHPVSCMHS</sequence>
<dbReference type="InParanoid" id="F2ULK4"/>
<dbReference type="RefSeq" id="XP_004990065.1">
    <property type="nucleotide sequence ID" value="XM_004990008.1"/>
</dbReference>
<name>F2ULK4_SALR5</name>
<dbReference type="Proteomes" id="UP000007799">
    <property type="component" value="Unassembled WGS sequence"/>
</dbReference>
<reference evidence="2" key="1">
    <citation type="submission" date="2009-08" db="EMBL/GenBank/DDBJ databases">
        <title>Annotation of Salpingoeca rosetta.</title>
        <authorList>
            <consortium name="The Broad Institute Genome Sequencing Platform"/>
            <person name="Russ C."/>
            <person name="Cuomo C."/>
            <person name="Burger G."/>
            <person name="Gray M.W."/>
            <person name="Holland P.W.H."/>
            <person name="King N."/>
            <person name="Lang F.B.F."/>
            <person name="Roger A.J."/>
            <person name="Ruiz-Trillo I."/>
            <person name="Young S.K."/>
            <person name="Zeng Q."/>
            <person name="Gargeya S."/>
            <person name="Alvarado L."/>
            <person name="Berlin A."/>
            <person name="Chapman S.B."/>
            <person name="Chen Z."/>
            <person name="Freedman E."/>
            <person name="Gellesch M."/>
            <person name="Goldberg J."/>
            <person name="Griggs A."/>
            <person name="Gujja S."/>
            <person name="Heilman E."/>
            <person name="Heiman D."/>
            <person name="Howarth C."/>
            <person name="Mehta T."/>
            <person name="Neiman D."/>
            <person name="Pearson M."/>
            <person name="Roberts A."/>
            <person name="Saif S."/>
            <person name="Shea T."/>
            <person name="Shenoy N."/>
            <person name="Sisk P."/>
            <person name="Stolte C."/>
            <person name="Sykes S."/>
            <person name="White J."/>
            <person name="Yandava C."/>
            <person name="Haas B."/>
            <person name="Nusbaum C."/>
            <person name="Birren B."/>
        </authorList>
    </citation>
    <scope>NUCLEOTIDE SEQUENCE [LARGE SCALE GENOMIC DNA]</scope>
    <source>
        <strain evidence="2">ATCC 50818</strain>
    </source>
</reference>
<dbReference type="EMBL" id="GL832980">
    <property type="protein sequence ID" value="EGD78003.1"/>
    <property type="molecule type" value="Genomic_DNA"/>
</dbReference>
<accession>F2ULK4</accession>
<proteinExistence type="predicted"/>
<organism evidence="3">
    <name type="scientific">Salpingoeca rosetta (strain ATCC 50818 / BSB-021)</name>
    <dbReference type="NCBI Taxonomy" id="946362"/>
    <lineage>
        <taxon>Eukaryota</taxon>
        <taxon>Choanoflagellata</taxon>
        <taxon>Craspedida</taxon>
        <taxon>Salpingoecidae</taxon>
        <taxon>Salpingoeca</taxon>
    </lineage>
</organism>
<evidence type="ECO:0000256" key="1">
    <source>
        <dbReference type="SAM" id="MobiDB-lite"/>
    </source>
</evidence>